<dbReference type="OrthoDB" id="86214at2157"/>
<sequence>MVSAKTGMWVALLGALLILINGIAVLATGNFYGPHYASATAVGVVDIILSLIIIGLAYYSQSGGSLGWVILILALITIPFNGGFWCIGAILALIGGIIIATAKE</sequence>
<protein>
    <recommendedName>
        <fullName evidence="4">Integral membrane protein</fullName>
    </recommendedName>
</protein>
<dbReference type="Proteomes" id="UP000062043">
    <property type="component" value="Chromosome"/>
</dbReference>
<feature type="transmembrane region" description="Helical" evidence="1">
    <location>
        <begin position="6"/>
        <end position="27"/>
    </location>
</feature>
<evidence type="ECO:0000256" key="1">
    <source>
        <dbReference type="SAM" id="Phobius"/>
    </source>
</evidence>
<dbReference type="EMBL" id="CP007140">
    <property type="protein sequence ID" value="AJC72183.1"/>
    <property type="molecule type" value="Genomic_DNA"/>
</dbReference>
<keyword evidence="1" id="KW-1133">Transmembrane helix</keyword>
<organism evidence="2 3">
    <name type="scientific">Thermococcus guaymasensis DSM 11113</name>
    <dbReference type="NCBI Taxonomy" id="1432656"/>
    <lineage>
        <taxon>Archaea</taxon>
        <taxon>Methanobacteriati</taxon>
        <taxon>Methanobacteriota</taxon>
        <taxon>Thermococci</taxon>
        <taxon>Thermococcales</taxon>
        <taxon>Thermococcaceae</taxon>
        <taxon>Thermococcus</taxon>
    </lineage>
</organism>
<feature type="transmembrane region" description="Helical" evidence="1">
    <location>
        <begin position="39"/>
        <end position="60"/>
    </location>
</feature>
<evidence type="ECO:0000313" key="2">
    <source>
        <dbReference type="EMBL" id="AJC72183.1"/>
    </source>
</evidence>
<dbReference type="PATRIC" id="fig|1432656.3.peg.1668"/>
<evidence type="ECO:0008006" key="4">
    <source>
        <dbReference type="Google" id="ProtNLM"/>
    </source>
</evidence>
<dbReference type="AlphaFoldDB" id="A0A0X1KLN7"/>
<gene>
    <name evidence="2" type="ORF">X802_08565</name>
</gene>
<reference evidence="2 3" key="1">
    <citation type="submission" date="2014-01" db="EMBL/GenBank/DDBJ databases">
        <title>Genome sequencing of Thermococcus guaymasensis.</title>
        <authorList>
            <person name="Zhang X."/>
            <person name="Alvare G."/>
            <person name="Fristensky B."/>
            <person name="Chen L."/>
            <person name="Suen T."/>
            <person name="Chen Q."/>
            <person name="Ma K."/>
        </authorList>
    </citation>
    <scope>NUCLEOTIDE SEQUENCE [LARGE SCALE GENOMIC DNA]</scope>
    <source>
        <strain evidence="2 3">DSM 11113</strain>
    </source>
</reference>
<name>A0A0X1KLN7_9EURY</name>
<dbReference type="RefSeq" id="WP_062372800.1">
    <property type="nucleotide sequence ID" value="NZ_CP007140.1"/>
</dbReference>
<feature type="transmembrane region" description="Helical" evidence="1">
    <location>
        <begin position="66"/>
        <end position="99"/>
    </location>
</feature>
<dbReference type="GeneID" id="27135700"/>
<dbReference type="STRING" id="1432656.X802_08565"/>
<keyword evidence="3" id="KW-1185">Reference proteome</keyword>
<dbReference type="KEGG" id="tgy:X802_08565"/>
<keyword evidence="1" id="KW-0472">Membrane</keyword>
<evidence type="ECO:0000313" key="3">
    <source>
        <dbReference type="Proteomes" id="UP000062043"/>
    </source>
</evidence>
<proteinExistence type="predicted"/>
<accession>A0A0X1KLN7</accession>
<keyword evidence="1" id="KW-0812">Transmembrane</keyword>